<organism evidence="2 3">
    <name type="scientific">Tortispora caseinolytica NRRL Y-17796</name>
    <dbReference type="NCBI Taxonomy" id="767744"/>
    <lineage>
        <taxon>Eukaryota</taxon>
        <taxon>Fungi</taxon>
        <taxon>Dikarya</taxon>
        <taxon>Ascomycota</taxon>
        <taxon>Saccharomycotina</taxon>
        <taxon>Trigonopsidomycetes</taxon>
        <taxon>Trigonopsidales</taxon>
        <taxon>Trigonopsidaceae</taxon>
        <taxon>Tortispora</taxon>
    </lineage>
</organism>
<feature type="compositionally biased region" description="Acidic residues" evidence="1">
    <location>
        <begin position="112"/>
        <end position="123"/>
    </location>
</feature>
<dbReference type="InterPro" id="IPR013239">
    <property type="entry name" value="RNA_polI_Rpa14"/>
</dbReference>
<dbReference type="OrthoDB" id="4093689at2759"/>
<reference evidence="3" key="1">
    <citation type="submission" date="2016-02" db="EMBL/GenBank/DDBJ databases">
        <title>Comparative genomics of biotechnologically important yeasts.</title>
        <authorList>
            <consortium name="DOE Joint Genome Institute"/>
            <person name="Riley R."/>
            <person name="Haridas S."/>
            <person name="Wolfe K.H."/>
            <person name="Lopes M.R."/>
            <person name="Hittinger C.T."/>
            <person name="Goker M."/>
            <person name="Salamov A."/>
            <person name="Wisecaver J."/>
            <person name="Long T.M."/>
            <person name="Aerts A.L."/>
            <person name="Barry K."/>
            <person name="Choi C."/>
            <person name="Clum A."/>
            <person name="Coughlan A.Y."/>
            <person name="Deshpande S."/>
            <person name="Douglass A.P."/>
            <person name="Hanson S.J."/>
            <person name="Klenk H.-P."/>
            <person name="Labutti K."/>
            <person name="Lapidus A."/>
            <person name="Lindquist E."/>
            <person name="Lipzen A."/>
            <person name="Meier-Kolthoff J.P."/>
            <person name="Ohm R.A."/>
            <person name="Otillar R.P."/>
            <person name="Pangilinan J."/>
            <person name="Peng Y."/>
            <person name="Rokas A."/>
            <person name="Rosa C.A."/>
            <person name="Scheuner C."/>
            <person name="Sibirny A.A."/>
            <person name="Slot J.C."/>
            <person name="Stielow J.B."/>
            <person name="Sun H."/>
            <person name="Kurtzman C.P."/>
            <person name="Blackwell M."/>
            <person name="Jeffries T.W."/>
            <person name="Grigoriev I.V."/>
        </authorList>
    </citation>
    <scope>NUCLEOTIDE SEQUENCE [LARGE SCALE GENOMIC DNA]</scope>
    <source>
        <strain evidence="3">NRRL Y-17796</strain>
    </source>
</reference>
<dbReference type="EMBL" id="KV453841">
    <property type="protein sequence ID" value="ODV91890.1"/>
    <property type="molecule type" value="Genomic_DNA"/>
</dbReference>
<evidence type="ECO:0000313" key="3">
    <source>
        <dbReference type="Proteomes" id="UP000095023"/>
    </source>
</evidence>
<evidence type="ECO:0000313" key="2">
    <source>
        <dbReference type="EMBL" id="ODV91890.1"/>
    </source>
</evidence>
<dbReference type="Gene3D" id="6.10.250.3390">
    <property type="match status" value="1"/>
</dbReference>
<gene>
    <name evidence="2" type="ORF">CANCADRAFT_59207</name>
</gene>
<keyword evidence="3" id="KW-1185">Reference proteome</keyword>
<proteinExistence type="predicted"/>
<name>A0A1E4TJF4_9ASCO</name>
<evidence type="ECO:0000256" key="1">
    <source>
        <dbReference type="SAM" id="MobiDB-lite"/>
    </source>
</evidence>
<feature type="compositionally biased region" description="Low complexity" evidence="1">
    <location>
        <begin position="101"/>
        <end position="111"/>
    </location>
</feature>
<feature type="region of interest" description="Disordered" evidence="1">
    <location>
        <begin position="83"/>
        <end position="123"/>
    </location>
</feature>
<protein>
    <submittedName>
        <fullName evidence="2">Uncharacterized protein</fullName>
    </submittedName>
</protein>
<dbReference type="Proteomes" id="UP000095023">
    <property type="component" value="Unassembled WGS sequence"/>
</dbReference>
<dbReference type="AlphaFoldDB" id="A0A1E4TJF4"/>
<dbReference type="Pfam" id="PF08203">
    <property type="entry name" value="RNA_polI_A14"/>
    <property type="match status" value="1"/>
</dbReference>
<sequence length="123" mass="13653">MISEITKPTKIEVKHVVPVSDNEAESQLREFIESKQRTLFQQSQSTTVTHTSVVSDSVLEQLKRTQRDLKGLDPLIEPVTEDAVAVQSSEEVHESGIRNTSSSESSDSSESSSEDDDESEEDE</sequence>
<accession>A0A1E4TJF4</accession>